<sequence length="38" mass="4284">MLKVLPKGYPYLLDELSHSFSLSTISESEVKDGEKRGE</sequence>
<dbReference type="AlphaFoldDB" id="A0AAV5IWT0"/>
<proteinExistence type="predicted"/>
<protein>
    <submittedName>
        <fullName evidence="1">Uncharacterized protein</fullName>
    </submittedName>
</protein>
<evidence type="ECO:0000313" key="1">
    <source>
        <dbReference type="EMBL" id="GKV02619.1"/>
    </source>
</evidence>
<accession>A0AAV5IWT0</accession>
<keyword evidence="2" id="KW-1185">Reference proteome</keyword>
<dbReference type="Proteomes" id="UP001054252">
    <property type="component" value="Unassembled WGS sequence"/>
</dbReference>
<gene>
    <name evidence="1" type="ORF">SLEP1_g15035</name>
</gene>
<comment type="caution">
    <text evidence="1">The sequence shown here is derived from an EMBL/GenBank/DDBJ whole genome shotgun (WGS) entry which is preliminary data.</text>
</comment>
<reference evidence="1 2" key="1">
    <citation type="journal article" date="2021" name="Commun. Biol.">
        <title>The genome of Shorea leprosula (Dipterocarpaceae) highlights the ecological relevance of drought in aseasonal tropical rainforests.</title>
        <authorList>
            <person name="Ng K.K.S."/>
            <person name="Kobayashi M.J."/>
            <person name="Fawcett J.A."/>
            <person name="Hatakeyama M."/>
            <person name="Paape T."/>
            <person name="Ng C.H."/>
            <person name="Ang C.C."/>
            <person name="Tnah L.H."/>
            <person name="Lee C.T."/>
            <person name="Nishiyama T."/>
            <person name="Sese J."/>
            <person name="O'Brien M.J."/>
            <person name="Copetti D."/>
            <person name="Mohd Noor M.I."/>
            <person name="Ong R.C."/>
            <person name="Putra M."/>
            <person name="Sireger I.Z."/>
            <person name="Indrioko S."/>
            <person name="Kosugi Y."/>
            <person name="Izuno A."/>
            <person name="Isagi Y."/>
            <person name="Lee S.L."/>
            <person name="Shimizu K.K."/>
        </authorList>
    </citation>
    <scope>NUCLEOTIDE SEQUENCE [LARGE SCALE GENOMIC DNA]</scope>
    <source>
        <strain evidence="1">214</strain>
    </source>
</reference>
<dbReference type="EMBL" id="BPVZ01000019">
    <property type="protein sequence ID" value="GKV02619.1"/>
    <property type="molecule type" value="Genomic_DNA"/>
</dbReference>
<organism evidence="1 2">
    <name type="scientific">Rubroshorea leprosula</name>
    <dbReference type="NCBI Taxonomy" id="152421"/>
    <lineage>
        <taxon>Eukaryota</taxon>
        <taxon>Viridiplantae</taxon>
        <taxon>Streptophyta</taxon>
        <taxon>Embryophyta</taxon>
        <taxon>Tracheophyta</taxon>
        <taxon>Spermatophyta</taxon>
        <taxon>Magnoliopsida</taxon>
        <taxon>eudicotyledons</taxon>
        <taxon>Gunneridae</taxon>
        <taxon>Pentapetalae</taxon>
        <taxon>rosids</taxon>
        <taxon>malvids</taxon>
        <taxon>Malvales</taxon>
        <taxon>Dipterocarpaceae</taxon>
        <taxon>Rubroshorea</taxon>
    </lineage>
</organism>
<name>A0AAV5IWT0_9ROSI</name>
<evidence type="ECO:0000313" key="2">
    <source>
        <dbReference type="Proteomes" id="UP001054252"/>
    </source>
</evidence>